<keyword evidence="1" id="KW-0472">Membrane</keyword>
<accession>A0ABX6SYW6</accession>
<gene>
    <name evidence="2" type="ORF">H9L15_08670</name>
</gene>
<evidence type="ECO:0000313" key="3">
    <source>
        <dbReference type="Proteomes" id="UP000516134"/>
    </source>
</evidence>
<feature type="transmembrane region" description="Helical" evidence="1">
    <location>
        <begin position="29"/>
        <end position="51"/>
    </location>
</feature>
<organism evidence="2 3">
    <name type="scientific">Sphingomonas daechungensis</name>
    <dbReference type="NCBI Taxonomy" id="1176646"/>
    <lineage>
        <taxon>Bacteria</taxon>
        <taxon>Pseudomonadati</taxon>
        <taxon>Pseudomonadota</taxon>
        <taxon>Alphaproteobacteria</taxon>
        <taxon>Sphingomonadales</taxon>
        <taxon>Sphingomonadaceae</taxon>
        <taxon>Sphingomonas</taxon>
    </lineage>
</organism>
<evidence type="ECO:0000256" key="1">
    <source>
        <dbReference type="SAM" id="Phobius"/>
    </source>
</evidence>
<proteinExistence type="predicted"/>
<name>A0ABX6SYW6_9SPHN</name>
<protein>
    <submittedName>
        <fullName evidence="2">Uncharacterized protein</fullName>
    </submittedName>
</protein>
<keyword evidence="3" id="KW-1185">Reference proteome</keyword>
<keyword evidence="1" id="KW-1133">Transmembrane helix</keyword>
<sequence>MNANFKAPGDGQSTLFEAACRERERARRALVGTVLLTAIATLVIFVMGMAVTQSDVTWAVMRALLGR</sequence>
<reference evidence="2 3" key="1">
    <citation type="submission" date="2020-08" db="EMBL/GenBank/DDBJ databases">
        <title>Genome sequence of Sphingomonas daechungensis KACC 18115T.</title>
        <authorList>
            <person name="Hyun D.-W."/>
            <person name="Bae J.-W."/>
        </authorList>
    </citation>
    <scope>NUCLEOTIDE SEQUENCE [LARGE SCALE GENOMIC DNA]</scope>
    <source>
        <strain evidence="2 3">KACC 18115</strain>
    </source>
</reference>
<dbReference type="RefSeq" id="WP_187713822.1">
    <property type="nucleotide sequence ID" value="NZ_BAABJC010000001.1"/>
</dbReference>
<keyword evidence="1" id="KW-0812">Transmembrane</keyword>
<evidence type="ECO:0000313" key="2">
    <source>
        <dbReference type="EMBL" id="QNP42389.1"/>
    </source>
</evidence>
<dbReference type="Proteomes" id="UP000516134">
    <property type="component" value="Chromosome"/>
</dbReference>
<dbReference type="EMBL" id="CP060780">
    <property type="protein sequence ID" value="QNP42389.1"/>
    <property type="molecule type" value="Genomic_DNA"/>
</dbReference>